<dbReference type="HOGENOM" id="CLU_2457116_0_0_1"/>
<reference evidence="4 6" key="3">
    <citation type="journal article" date="2002" name="Genome Biol.">
        <title>Annotation of the Drosophila melanogaster euchromatic genome: a systematic review.</title>
        <authorList>
            <person name="Misra S."/>
            <person name="Crosby M.A."/>
            <person name="Mungall C.J."/>
            <person name="Matthews B.B."/>
            <person name="Campbell K.S."/>
            <person name="Hradecky P."/>
            <person name="Huang Y."/>
            <person name="Kaminker J.S."/>
            <person name="Millburn G.H."/>
            <person name="Prochnik S.E."/>
            <person name="Smith C.D."/>
            <person name="Tupy J.L."/>
            <person name="Whitfied E.J."/>
            <person name="Bayraktaroglu L."/>
            <person name="Berman B.P."/>
            <person name="Bettencourt B.R."/>
            <person name="Celniker S.E."/>
            <person name="de Grey A.D."/>
            <person name="Drysdale R.A."/>
            <person name="Harris N.L."/>
            <person name="Richter J."/>
            <person name="Russo S."/>
            <person name="Schroeder A.J."/>
            <person name="Shu S.Q."/>
            <person name="Stapleton M."/>
            <person name="Yamada C."/>
            <person name="Ashburner M."/>
            <person name="Gelbart W.M."/>
            <person name="Rubin G.M."/>
            <person name="Lewis S.E."/>
        </authorList>
    </citation>
    <scope>GENOME REANNOTATION</scope>
    <source>
        <strain evidence="6">Berkeley</strain>
    </source>
</reference>
<dbReference type="ExpressionAtlas" id="X2JAH5">
    <property type="expression patterns" value="baseline and differential"/>
</dbReference>
<reference evidence="4 6" key="4">
    <citation type="journal article" date="2002" name="Genome Biol.">
        <title>The transposable elements of the Drosophila melanogaster euchromatin: a genomics perspective.</title>
        <authorList>
            <person name="Kaminker J.S."/>
            <person name="Bergman C.M."/>
            <person name="Kronmiller B."/>
            <person name="Carlson J."/>
            <person name="Svirskas R."/>
            <person name="Patel S."/>
            <person name="Frise E."/>
            <person name="Wheeler D.A."/>
            <person name="Lewis S.E."/>
            <person name="Rubin G.M."/>
            <person name="Ashburner M."/>
            <person name="Celniker S.E."/>
        </authorList>
    </citation>
    <scope>NUCLEOTIDE SEQUENCE [LARGE SCALE GENOMIC DNA]</scope>
    <source>
        <strain evidence="6">Berkeley</strain>
    </source>
</reference>
<dbReference type="AlphaFoldDB" id="X2JAH5"/>
<reference evidence="4 6" key="7">
    <citation type="journal article" date="2007" name="Science">
        <title>The Release 5.1 annotation of Drosophila melanogaster heterochromatin.</title>
        <authorList>
            <person name="Smith C.D."/>
            <person name="Shu S."/>
            <person name="Mungall C.J."/>
            <person name="Karpen G.H."/>
        </authorList>
    </citation>
    <scope>NUCLEOTIDE SEQUENCE [LARGE SCALE GENOMIC DNA]</scope>
    <source>
        <strain evidence="6">Berkeley</strain>
    </source>
</reference>
<dbReference type="KEGG" id="dme:Dmel_CG4650"/>
<gene>
    <name evidence="4" type="primary">Dmel\CG4650</name>
    <name evidence="4" type="synonym">SPH197</name>
    <name evidence="4 5" type="ORF">CG4650</name>
    <name evidence="4" type="ORF">Dmel_CG4650</name>
</gene>
<dbReference type="Bgee" id="FBgn0032549">
    <property type="expression patterns" value="Expressed in arthropod fat body and 4 other cell types or tissues"/>
</dbReference>
<dbReference type="InterPro" id="IPR018114">
    <property type="entry name" value="TRYPSIN_HIS"/>
</dbReference>
<dbReference type="Pfam" id="PF00089">
    <property type="entry name" value="Trypsin"/>
    <property type="match status" value="1"/>
</dbReference>
<protein>
    <submittedName>
        <fullName evidence="4">Uncharacterized protein, isoform C</fullName>
    </submittedName>
</protein>
<evidence type="ECO:0000313" key="4">
    <source>
        <dbReference type="EMBL" id="AHN54457.1"/>
    </source>
</evidence>
<name>X2JAH5_DROME</name>
<dbReference type="BioGRID-ORCS" id="34859">
    <property type="hits" value="0 hits in 1 CRISPR screen"/>
</dbReference>
<accession>X2JAH5</accession>
<dbReference type="GeneID" id="34859"/>
<reference evidence="4 6" key="9">
    <citation type="journal article" date="2015" name="G3 (Bethesda)">
        <title>Gene Model Annotations for Drosophila melanogaster: Impact of High-Throughput Data.</title>
        <authorList>
            <consortium name="FlyBase Consortium"/>
            <person name="Matthews B.B."/>
            <person name="Dos Santos G."/>
            <person name="Crosby M.A."/>
            <person name="Emmert D.B."/>
            <person name="St Pierre S.E."/>
            <person name="Gramates L.S."/>
            <person name="Zhou P."/>
            <person name="Schroeder A.J."/>
            <person name="Falls K."/>
            <person name="Strelets V."/>
            <person name="Russo S.M."/>
            <person name="Gelbart W.M."/>
            <person name="null"/>
        </authorList>
    </citation>
    <scope>NUCLEOTIDE SEQUENCE [LARGE SCALE GENOMIC DNA]</scope>
    <source>
        <strain evidence="6">Berkeley</strain>
    </source>
</reference>
<dbReference type="InterPro" id="IPR043504">
    <property type="entry name" value="Peptidase_S1_PA_chymotrypsin"/>
</dbReference>
<reference evidence="4 6" key="11">
    <citation type="journal article" date="2015" name="Genome Res.">
        <title>The Release 6 reference sequence of the Drosophila melanogaster genome.</title>
        <authorList>
            <person name="Hoskins R.A."/>
            <person name="Carlson J.W."/>
            <person name="Wan K.H."/>
            <person name="Park S."/>
            <person name="Mendez I."/>
            <person name="Galle S.E."/>
            <person name="Booth B.W."/>
            <person name="Pfeiffer B.D."/>
            <person name="George R.A."/>
            <person name="Svirskas R."/>
            <person name="Krzywinski M."/>
            <person name="Schein J."/>
            <person name="Accardo M.C."/>
            <person name="Damia E."/>
            <person name="Messina G."/>
            <person name="Mendez-Lago M."/>
            <person name="de Pablos B."/>
            <person name="Demakova O.V."/>
            <person name="Andreyeva E.N."/>
            <person name="Boldyreva L.V."/>
            <person name="Marra M."/>
            <person name="Carvalho A.B."/>
            <person name="Dimitri P."/>
            <person name="Villasante A."/>
            <person name="Zhimulev I.F."/>
            <person name="Rubin G.M."/>
            <person name="Karpen G.H."/>
            <person name="Celniker S.E."/>
        </authorList>
    </citation>
    <scope>NUCLEOTIDE SEQUENCE [LARGE SCALE GENOMIC DNA]</scope>
    <source>
        <strain evidence="6">Berkeley</strain>
    </source>
</reference>
<dbReference type="Proteomes" id="UP000000803">
    <property type="component" value="Chromosome 2L"/>
</dbReference>
<dbReference type="OrthoDB" id="7854822at2759"/>
<evidence type="ECO:0000313" key="5">
    <source>
        <dbReference type="FlyBase" id="FBgn0032549"/>
    </source>
</evidence>
<dbReference type="RefSeq" id="NP_001285943.1">
    <property type="nucleotide sequence ID" value="NM_001299014.1"/>
</dbReference>
<proteinExistence type="predicted"/>
<dbReference type="InterPro" id="IPR001254">
    <property type="entry name" value="Trypsin_dom"/>
</dbReference>
<dbReference type="EMBL" id="AE014134">
    <property type="protein sequence ID" value="AHN54457.1"/>
    <property type="molecule type" value="Genomic_DNA"/>
</dbReference>
<dbReference type="SUPFAM" id="SSF50494">
    <property type="entry name" value="Trypsin-like serine proteases"/>
    <property type="match status" value="1"/>
</dbReference>
<feature type="domain" description="Peptidase S1" evidence="3">
    <location>
        <begin position="33"/>
        <end position="80"/>
    </location>
</feature>
<dbReference type="InterPro" id="IPR009003">
    <property type="entry name" value="Peptidase_S1_PA"/>
</dbReference>
<dbReference type="GO" id="GO:0006508">
    <property type="term" value="P:proteolysis"/>
    <property type="evidence" value="ECO:0007669"/>
    <property type="project" value="InterPro"/>
</dbReference>
<keyword evidence="1" id="KW-1015">Disulfide bond</keyword>
<dbReference type="PROSITE" id="PS00134">
    <property type="entry name" value="TRYPSIN_HIS"/>
    <property type="match status" value="1"/>
</dbReference>
<reference evidence="4 6" key="2">
    <citation type="journal article" date="2002" name="Genome Biol.">
        <title>Finishing a whole-genome shotgun: release 3 of the Drosophila melanogaster euchromatic genome sequence.</title>
        <authorList>
            <person name="Celniker S.E."/>
            <person name="Wheeler D.A."/>
            <person name="Kronmiller B."/>
            <person name="Carlson J.W."/>
            <person name="Halpern A."/>
            <person name="Patel S."/>
            <person name="Adams M."/>
            <person name="Champe M."/>
            <person name="Dugan S.P."/>
            <person name="Frise E."/>
            <person name="Hodgson A."/>
            <person name="George R.A."/>
            <person name="Hoskins R.A."/>
            <person name="Laverty T."/>
            <person name="Muzny D.M."/>
            <person name="Nelson C.R."/>
            <person name="Pacleb J.M."/>
            <person name="Park S."/>
            <person name="Pfeiffer B.D."/>
            <person name="Richards S."/>
            <person name="Sodergren E.J."/>
            <person name="Svirskas R."/>
            <person name="Tabor P.E."/>
            <person name="Wan K."/>
            <person name="Stapleton M."/>
            <person name="Sutton G.G."/>
            <person name="Venter C."/>
            <person name="Weinstock G."/>
            <person name="Scherer S.E."/>
            <person name="Myers E.W."/>
            <person name="Gibbs R.A."/>
            <person name="Rubin G.M."/>
        </authorList>
    </citation>
    <scope>NUCLEOTIDE SEQUENCE [LARGE SCALE GENOMIC DNA]</scope>
    <source>
        <strain evidence="6">Berkeley</strain>
    </source>
</reference>
<feature type="signal peptide" evidence="2">
    <location>
        <begin position="1"/>
        <end position="21"/>
    </location>
</feature>
<reference evidence="4 6" key="5">
    <citation type="journal article" date="2002" name="Genome Biol.">
        <title>Heterochromatic sequences in a Drosophila whole-genome shotgun assembly.</title>
        <authorList>
            <person name="Hoskins R.A."/>
            <person name="Smith C.D."/>
            <person name="Carlson J.W."/>
            <person name="Carvalho A.B."/>
            <person name="Halpern A."/>
            <person name="Kaminker J.S."/>
            <person name="Kennedy C."/>
            <person name="Mungall C.J."/>
            <person name="Sullivan B.A."/>
            <person name="Sutton G.G."/>
            <person name="Yasuhara J.C."/>
            <person name="Wakimoto B.T."/>
            <person name="Myers E.W."/>
            <person name="Celniker S.E."/>
            <person name="Rubin G.M."/>
            <person name="Karpen G.H."/>
        </authorList>
    </citation>
    <scope>NUCLEOTIDE SEQUENCE [LARGE SCALE GENOMIC DNA]</scope>
    <source>
        <strain evidence="6">Berkeley</strain>
    </source>
</reference>
<dbReference type="Gene3D" id="2.40.10.10">
    <property type="entry name" value="Trypsin-like serine proteases"/>
    <property type="match status" value="1"/>
</dbReference>
<evidence type="ECO:0000256" key="1">
    <source>
        <dbReference type="ARBA" id="ARBA00023157"/>
    </source>
</evidence>
<organism evidence="4 6">
    <name type="scientific">Drosophila melanogaster</name>
    <name type="common">Fruit fly</name>
    <dbReference type="NCBI Taxonomy" id="7227"/>
    <lineage>
        <taxon>Eukaryota</taxon>
        <taxon>Metazoa</taxon>
        <taxon>Ecdysozoa</taxon>
        <taxon>Arthropoda</taxon>
        <taxon>Hexapoda</taxon>
        <taxon>Insecta</taxon>
        <taxon>Pterygota</taxon>
        <taxon>Neoptera</taxon>
        <taxon>Endopterygota</taxon>
        <taxon>Diptera</taxon>
        <taxon>Brachycera</taxon>
        <taxon>Muscomorpha</taxon>
        <taxon>Ephydroidea</taxon>
        <taxon>Drosophilidae</taxon>
        <taxon>Drosophila</taxon>
        <taxon>Sophophora</taxon>
    </lineage>
</organism>
<dbReference type="FlyBase" id="FBgn0032549">
    <property type="gene designation" value="CG4650"/>
</dbReference>
<dbReference type="VEuPathDB" id="VectorBase:FBgn0032549"/>
<dbReference type="AGR" id="FB:FBgn0032549"/>
<feature type="chain" id="PRO_5004951428" evidence="2">
    <location>
        <begin position="22"/>
        <end position="89"/>
    </location>
</feature>
<keyword evidence="6" id="KW-1185">Reference proteome</keyword>
<dbReference type="PANTHER" id="PTHR24252">
    <property type="entry name" value="ACROSIN-RELATED"/>
    <property type="match status" value="1"/>
</dbReference>
<keyword evidence="2" id="KW-0732">Signal</keyword>
<reference evidence="4 6" key="1">
    <citation type="journal article" date="2000" name="Science">
        <title>The genome sequence of Drosophila melanogaster.</title>
        <authorList>
            <person name="Adams M.D."/>
            <person name="Celniker S.E."/>
            <person name="Holt R.A."/>
            <person name="Evans C.A."/>
            <person name="Gocayne J.D."/>
            <person name="Amanatides P.G."/>
            <person name="Scherer S.E."/>
            <person name="Li P.W."/>
            <person name="Hoskins R.A."/>
            <person name="Galle R.F."/>
            <person name="George R.A."/>
            <person name="Lewis S.E."/>
            <person name="Richards S."/>
            <person name="Ashburner M."/>
            <person name="Henderson S.N."/>
            <person name="Sutton G.G."/>
            <person name="Wortman J.R."/>
            <person name="Yandell M.D."/>
            <person name="Zhang Q."/>
            <person name="Chen L.X."/>
            <person name="Brandon R.C."/>
            <person name="Rogers Y.H."/>
            <person name="Blazej R.G."/>
            <person name="Champe M."/>
            <person name="Pfeiffer B.D."/>
            <person name="Wan K.H."/>
            <person name="Doyle C."/>
            <person name="Baxter E.G."/>
            <person name="Helt G."/>
            <person name="Nelson C.R."/>
            <person name="Gabor G.L."/>
            <person name="Abril J.F."/>
            <person name="Agbayani A."/>
            <person name="An H.J."/>
            <person name="Andrews-Pfannkoch C."/>
            <person name="Baldwin D."/>
            <person name="Ballew R.M."/>
            <person name="Basu A."/>
            <person name="Baxendale J."/>
            <person name="Bayraktaroglu L."/>
            <person name="Beasley E.M."/>
            <person name="Beeson K.Y."/>
            <person name="Benos P.V."/>
            <person name="Berman B.P."/>
            <person name="Bhandari D."/>
            <person name="Bolshakov S."/>
            <person name="Borkova D."/>
            <person name="Botchan M.R."/>
            <person name="Bouck J."/>
            <person name="Brokstein P."/>
            <person name="Brottier P."/>
            <person name="Burtis K.C."/>
            <person name="Busam D.A."/>
            <person name="Butler H."/>
            <person name="Cadieu E."/>
            <person name="Center A."/>
            <person name="Chandra I."/>
            <person name="Cherry J.M."/>
            <person name="Cawley S."/>
            <person name="Dahlke C."/>
            <person name="Davenport L.B."/>
            <person name="Davies P."/>
            <person name="de Pablos B."/>
            <person name="Delcher A."/>
            <person name="Deng Z."/>
            <person name="Mays A.D."/>
            <person name="Dew I."/>
            <person name="Dietz S.M."/>
            <person name="Dodson K."/>
            <person name="Doup L.E."/>
            <person name="Downes M."/>
            <person name="Dugan-Rocha S."/>
            <person name="Dunkov B.C."/>
            <person name="Dunn P."/>
            <person name="Durbin K.J."/>
            <person name="Evangelista C.C."/>
            <person name="Ferraz C."/>
            <person name="Ferriera S."/>
            <person name="Fleischmann W."/>
            <person name="Fosler C."/>
            <person name="Gabrielian A.E."/>
            <person name="Garg N.S."/>
            <person name="Gelbart W.M."/>
            <person name="Glasser K."/>
            <person name="Glodek A."/>
            <person name="Gong F."/>
            <person name="Gorrell J.H."/>
            <person name="Gu Z."/>
            <person name="Guan P."/>
            <person name="Harris M."/>
            <person name="Harris N.L."/>
            <person name="Harvey D."/>
            <person name="Heiman T.J."/>
            <person name="Hernandez J.R."/>
            <person name="Houck J."/>
            <person name="Hostin D."/>
            <person name="Houston K.A."/>
            <person name="Howland T.J."/>
            <person name="Wei M.H."/>
            <person name="Ibegwam C."/>
            <person name="Jalali M."/>
            <person name="Kalush F."/>
            <person name="Karpen G.H."/>
            <person name="Ke Z."/>
            <person name="Kennison J.A."/>
            <person name="Ketchum K.A."/>
            <person name="Kimmel B.E."/>
            <person name="Kodira C.D."/>
            <person name="Kraft C."/>
            <person name="Kravitz S."/>
            <person name="Kulp D."/>
            <person name="Lai Z."/>
            <person name="Lasko P."/>
            <person name="Lei Y."/>
            <person name="Levitsky A.A."/>
            <person name="Li J."/>
            <person name="Li Z."/>
            <person name="Liang Y."/>
            <person name="Lin X."/>
            <person name="Liu X."/>
            <person name="Mattei B."/>
            <person name="McIntosh T.C."/>
            <person name="McLeod M.P."/>
            <person name="McPherson D."/>
            <person name="Merkulov G."/>
            <person name="Milshina N.V."/>
            <person name="Mobarry C."/>
            <person name="Morris J."/>
            <person name="Moshrefi A."/>
            <person name="Mount S.M."/>
            <person name="Moy M."/>
            <person name="Murphy B."/>
            <person name="Murphy L."/>
            <person name="Muzny D.M."/>
            <person name="Nelson D.L."/>
            <person name="Nelson D.R."/>
            <person name="Nelson K.A."/>
            <person name="Nixon K."/>
            <person name="Nusskern D.R."/>
            <person name="Pacleb J.M."/>
            <person name="Palazzolo M."/>
            <person name="Pittman G.S."/>
            <person name="Pan S."/>
            <person name="Pollard J."/>
            <person name="Puri V."/>
            <person name="Reese M.G."/>
            <person name="Reinert K."/>
            <person name="Remington K."/>
            <person name="Saunders R.D."/>
            <person name="Scheeler F."/>
            <person name="Shen H."/>
            <person name="Shue B.C."/>
            <person name="Siden-Kiamos I."/>
            <person name="Simpson M."/>
            <person name="Skupski M.P."/>
            <person name="Smith T."/>
            <person name="Spier E."/>
            <person name="Spradling A.C."/>
            <person name="Stapleton M."/>
            <person name="Strong R."/>
            <person name="Sun E."/>
            <person name="Svirskas R."/>
            <person name="Tector C."/>
            <person name="Turner R."/>
            <person name="Venter E."/>
            <person name="Wang A.H."/>
            <person name="Wang X."/>
            <person name="Wang Z.Y."/>
            <person name="Wassarman D.A."/>
            <person name="Weinstock G.M."/>
            <person name="Weissenbach J."/>
            <person name="Williams S.M."/>
            <person name="WoodageT"/>
            <person name="Worley K.C."/>
            <person name="Wu D."/>
            <person name="Yang S."/>
            <person name="Yao Q.A."/>
            <person name="Ye J."/>
            <person name="Yeh R.F."/>
            <person name="Zaveri J.S."/>
            <person name="Zhan M."/>
            <person name="Zhang G."/>
            <person name="Zhao Q."/>
            <person name="Zheng L."/>
            <person name="Zheng X.H."/>
            <person name="Zhong F.N."/>
            <person name="Zhong W."/>
            <person name="Zhou X."/>
            <person name="Zhu S."/>
            <person name="Zhu X."/>
            <person name="Smith H.O."/>
            <person name="Gibbs R.A."/>
            <person name="Myers E.W."/>
            <person name="Rubin G.M."/>
            <person name="Venter J.C."/>
        </authorList>
    </citation>
    <scope>NUCLEOTIDE SEQUENCE [LARGE SCALE GENOMIC DNA]</scope>
    <source>
        <strain evidence="6">Berkeley</strain>
    </source>
</reference>
<reference evidence="4 6" key="10">
    <citation type="journal article" date="2015" name="G3 (Bethesda)">
        <title>Gene Model Annotations for Drosophila melanogaster: The Rule-Benders.</title>
        <authorList>
            <consortium name="FlyBase Consortium"/>
            <person name="Crosby M.A."/>
            <person name="Gramates L.S."/>
            <person name="Dos Santos G."/>
            <person name="Matthews B.B."/>
            <person name="St Pierre S.E."/>
            <person name="Zhou P."/>
            <person name="Schroeder A.J."/>
            <person name="Falls K."/>
            <person name="Emmert D.B."/>
            <person name="Russo S.M."/>
            <person name="Gelbart W.M."/>
            <person name="null"/>
        </authorList>
    </citation>
    <scope>NUCLEOTIDE SEQUENCE [LARGE SCALE GENOMIC DNA]</scope>
    <source>
        <strain evidence="6">Berkeley</strain>
    </source>
</reference>
<reference evidence="4 6" key="8">
    <citation type="journal article" date="2007" name="Science">
        <title>Sequence finishing and mapping of Drosophila melanogaster heterochromatin.</title>
        <authorList>
            <person name="Hoskins R.A."/>
            <person name="Carlson J.W."/>
            <person name="Kennedy C."/>
            <person name="Acevedo D."/>
            <person name="Evans-Holm M."/>
            <person name="Frise E."/>
            <person name="Wan K.H."/>
            <person name="Park S."/>
            <person name="Mendez-Lago M."/>
            <person name="Rossi F."/>
            <person name="Villasante A."/>
            <person name="Dimitri P."/>
            <person name="Karpen G.H."/>
            <person name="Celniker S.E."/>
        </authorList>
    </citation>
    <scope>NUCLEOTIDE SEQUENCE [LARGE SCALE GENOMIC DNA]</scope>
    <source>
        <strain evidence="6">Berkeley</strain>
    </source>
</reference>
<evidence type="ECO:0000313" key="6">
    <source>
        <dbReference type="Proteomes" id="UP000000803"/>
    </source>
</evidence>
<evidence type="ECO:0000256" key="2">
    <source>
        <dbReference type="SAM" id="SignalP"/>
    </source>
</evidence>
<dbReference type="PANTHER" id="PTHR24252:SF7">
    <property type="entry name" value="HYALIN"/>
    <property type="match status" value="1"/>
</dbReference>
<evidence type="ECO:0000259" key="3">
    <source>
        <dbReference type="Pfam" id="PF00089"/>
    </source>
</evidence>
<reference evidence="4 6" key="6">
    <citation type="journal article" date="2005" name="PLoS Comput. Biol.">
        <title>Combined evidence annotation of transposable elements in genome sequences.</title>
        <authorList>
            <person name="Quesneville H."/>
            <person name="Bergman C.M."/>
            <person name="Andrieu O."/>
            <person name="Autard D."/>
            <person name="Nouaud D."/>
            <person name="Ashburner M."/>
            <person name="Anxolabehere D."/>
        </authorList>
    </citation>
    <scope>NUCLEOTIDE SEQUENCE [LARGE SCALE GENOMIC DNA]</scope>
    <source>
        <strain evidence="6">Berkeley</strain>
    </source>
</reference>
<sequence>MDSVVIGISALLFLLPVPGSSQYLDGRCGLLTNGKIANNISSPWMAYLHTSELLYVCGGTVITEKLVLTAAHCTRASEQFSNWRVYRNG</sequence>